<dbReference type="Gene3D" id="2.40.50.140">
    <property type="entry name" value="Nucleic acid-binding proteins"/>
    <property type="match status" value="1"/>
</dbReference>
<protein>
    <recommendedName>
        <fullName evidence="3">CSD domain-containing protein</fullName>
    </recommendedName>
</protein>
<evidence type="ECO:0000313" key="4">
    <source>
        <dbReference type="EMBL" id="KKK65651.1"/>
    </source>
</evidence>
<comment type="caution">
    <text evidence="4">The sequence shown here is derived from an EMBL/GenBank/DDBJ whole genome shotgun (WGS) entry which is preliminary data.</text>
</comment>
<evidence type="ECO:0000256" key="1">
    <source>
        <dbReference type="SAM" id="MobiDB-lite"/>
    </source>
</evidence>
<proteinExistence type="predicted"/>
<feature type="domain" description="CSD" evidence="3">
    <location>
        <begin position="1"/>
        <end position="64"/>
    </location>
</feature>
<keyword evidence="2" id="KW-1133">Transmembrane helix</keyword>
<dbReference type="InterPro" id="IPR011129">
    <property type="entry name" value="CSD"/>
</dbReference>
<gene>
    <name evidence="4" type="ORF">LCGC14_2972010</name>
</gene>
<dbReference type="GO" id="GO:0003676">
    <property type="term" value="F:nucleic acid binding"/>
    <property type="evidence" value="ECO:0007669"/>
    <property type="project" value="InterPro"/>
</dbReference>
<dbReference type="SMART" id="SM00357">
    <property type="entry name" value="CSP"/>
    <property type="match status" value="1"/>
</dbReference>
<dbReference type="SUPFAM" id="SSF50249">
    <property type="entry name" value="Nucleic acid-binding proteins"/>
    <property type="match status" value="1"/>
</dbReference>
<keyword evidence="2" id="KW-0472">Membrane</keyword>
<dbReference type="CDD" id="cd04458">
    <property type="entry name" value="CSP_CDS"/>
    <property type="match status" value="1"/>
</dbReference>
<dbReference type="AlphaFoldDB" id="A0A0F9A0E1"/>
<feature type="transmembrane region" description="Helical" evidence="2">
    <location>
        <begin position="97"/>
        <end position="115"/>
    </location>
</feature>
<accession>A0A0F9A0E1</accession>
<evidence type="ECO:0000256" key="2">
    <source>
        <dbReference type="SAM" id="Phobius"/>
    </source>
</evidence>
<dbReference type="InterPro" id="IPR002059">
    <property type="entry name" value="CSP_DNA-bd"/>
</dbReference>
<dbReference type="Pfam" id="PF00313">
    <property type="entry name" value="CSD"/>
    <property type="match status" value="1"/>
</dbReference>
<dbReference type="EMBL" id="LAZR01060445">
    <property type="protein sequence ID" value="KKK65651.1"/>
    <property type="molecule type" value="Genomic_DNA"/>
</dbReference>
<name>A0A0F9A0E1_9ZZZZ</name>
<dbReference type="PROSITE" id="PS51857">
    <property type="entry name" value="CSD_2"/>
    <property type="match status" value="1"/>
</dbReference>
<dbReference type="InterPro" id="IPR012340">
    <property type="entry name" value="NA-bd_OB-fold"/>
</dbReference>
<keyword evidence="2" id="KW-0812">Transmembrane</keyword>
<organism evidence="4">
    <name type="scientific">marine sediment metagenome</name>
    <dbReference type="NCBI Taxonomy" id="412755"/>
    <lineage>
        <taxon>unclassified sequences</taxon>
        <taxon>metagenomes</taxon>
        <taxon>ecological metagenomes</taxon>
    </lineage>
</organism>
<reference evidence="4" key="1">
    <citation type="journal article" date="2015" name="Nature">
        <title>Complex archaea that bridge the gap between prokaryotes and eukaryotes.</title>
        <authorList>
            <person name="Spang A."/>
            <person name="Saw J.H."/>
            <person name="Jorgensen S.L."/>
            <person name="Zaremba-Niedzwiedzka K."/>
            <person name="Martijn J."/>
            <person name="Lind A.E."/>
            <person name="van Eijk R."/>
            <person name="Schleper C."/>
            <person name="Guy L."/>
            <person name="Ettema T.J."/>
        </authorList>
    </citation>
    <scope>NUCLEOTIDE SEQUENCE</scope>
</reference>
<feature type="region of interest" description="Disordered" evidence="1">
    <location>
        <begin position="52"/>
        <end position="84"/>
    </location>
</feature>
<evidence type="ECO:0000259" key="3">
    <source>
        <dbReference type="PROSITE" id="PS51857"/>
    </source>
</evidence>
<sequence>MAKGIIKRYDFRKGFGFIADDKNDEDFFFHKSEWQGGGPIRKGLAVKFDVKDSDKGPQAESVIPLDGDSSKPSSNNKPAAKPASLENRVASLESSVGTWKVLSFLALAGVIALAVEKFVL</sequence>